<gene>
    <name evidence="2" type="ORF">CAK95_25630</name>
</gene>
<name>A0A1W6ZXS1_9HYPH</name>
<dbReference type="InterPro" id="IPR009506">
    <property type="entry name" value="YjiS-like"/>
</dbReference>
<accession>A0A1W6ZXS1</accession>
<evidence type="ECO:0000259" key="1">
    <source>
        <dbReference type="Pfam" id="PF06568"/>
    </source>
</evidence>
<organism evidence="2 3">
    <name type="scientific">Pseudorhodoplanes sinuspersici</name>
    <dbReference type="NCBI Taxonomy" id="1235591"/>
    <lineage>
        <taxon>Bacteria</taxon>
        <taxon>Pseudomonadati</taxon>
        <taxon>Pseudomonadota</taxon>
        <taxon>Alphaproteobacteria</taxon>
        <taxon>Hyphomicrobiales</taxon>
        <taxon>Pseudorhodoplanes</taxon>
    </lineage>
</organism>
<dbReference type="OrthoDB" id="8005167at2"/>
<dbReference type="STRING" id="1235591.CAK95_25630"/>
<evidence type="ECO:0000313" key="3">
    <source>
        <dbReference type="Proteomes" id="UP000194137"/>
    </source>
</evidence>
<keyword evidence="3" id="KW-1185">Reference proteome</keyword>
<dbReference type="Proteomes" id="UP000194137">
    <property type="component" value="Chromosome"/>
</dbReference>
<reference evidence="2 3" key="1">
    <citation type="submission" date="2017-05" db="EMBL/GenBank/DDBJ databases">
        <title>Full genome sequence of Pseudorhodoplanes sinuspersici.</title>
        <authorList>
            <person name="Dastgheib S.M.M."/>
            <person name="Shavandi M."/>
            <person name="Tirandaz H."/>
        </authorList>
    </citation>
    <scope>NUCLEOTIDE SEQUENCE [LARGE SCALE GENOMIC DNA]</scope>
    <source>
        <strain evidence="2 3">RIPI110</strain>
    </source>
</reference>
<proteinExistence type="predicted"/>
<dbReference type="Pfam" id="PF06568">
    <property type="entry name" value="YjiS-like"/>
    <property type="match status" value="1"/>
</dbReference>
<protein>
    <recommendedName>
        <fullName evidence="1">YjiS-like domain-containing protein</fullName>
    </recommendedName>
</protein>
<evidence type="ECO:0000313" key="2">
    <source>
        <dbReference type="EMBL" id="ARQ02103.1"/>
    </source>
</evidence>
<sequence length="54" mass="6386">MTKLCRWISAMIVSLAAIAERRRQRRSLANLNDHLLRDIGITRYDAEQEIKKLF</sequence>
<feature type="domain" description="YjiS-like" evidence="1">
    <location>
        <begin position="18"/>
        <end position="47"/>
    </location>
</feature>
<dbReference type="KEGG" id="psin:CAK95_25630"/>
<dbReference type="AlphaFoldDB" id="A0A1W6ZXS1"/>
<dbReference type="EMBL" id="CP021112">
    <property type="protein sequence ID" value="ARQ02103.1"/>
    <property type="molecule type" value="Genomic_DNA"/>
</dbReference>